<proteinExistence type="inferred from homology"/>
<keyword evidence="3" id="KW-0808">Transferase</keyword>
<evidence type="ECO:0000256" key="5">
    <source>
        <dbReference type="ARBA" id="ARBA00022968"/>
    </source>
</evidence>
<comment type="subcellular location">
    <subcellularLocation>
        <location evidence="1">Golgi apparatus membrane</location>
        <topology evidence="1">Single-pass type II membrane protein</topology>
    </subcellularLocation>
</comment>
<dbReference type="GeneID" id="102805100"/>
<dbReference type="RefSeq" id="XP_006812003.1">
    <property type="nucleotide sequence ID" value="XM_006811940.1"/>
</dbReference>
<dbReference type="PANTHER" id="PTHR14647">
    <property type="entry name" value="GALACTOSE-3-O-SULFOTRANSFERASE"/>
    <property type="match status" value="1"/>
</dbReference>
<evidence type="ECO:0000256" key="7">
    <source>
        <dbReference type="ARBA" id="ARBA00023034"/>
    </source>
</evidence>
<keyword evidence="4" id="KW-0812">Transmembrane</keyword>
<keyword evidence="7" id="KW-0333">Golgi apparatus</keyword>
<gene>
    <name evidence="11" type="primary">LOC102805100</name>
</gene>
<dbReference type="Proteomes" id="UP000694865">
    <property type="component" value="Unplaced"/>
</dbReference>
<keyword evidence="10" id="KW-1185">Reference proteome</keyword>
<evidence type="ECO:0000256" key="2">
    <source>
        <dbReference type="ARBA" id="ARBA00008124"/>
    </source>
</evidence>
<dbReference type="InterPro" id="IPR009729">
    <property type="entry name" value="Gal-3-0_sulfotransfrase"/>
</dbReference>
<dbReference type="PANTHER" id="PTHR14647:SF87">
    <property type="entry name" value="PUTATIVE-RELATED"/>
    <property type="match status" value="1"/>
</dbReference>
<evidence type="ECO:0000256" key="9">
    <source>
        <dbReference type="ARBA" id="ARBA00023180"/>
    </source>
</evidence>
<accession>A0ABM0LW62</accession>
<name>A0ABM0LW62_SACKO</name>
<keyword evidence="9" id="KW-0325">Glycoprotein</keyword>
<organism evidence="10 11">
    <name type="scientific">Saccoglossus kowalevskii</name>
    <name type="common">Acorn worm</name>
    <dbReference type="NCBI Taxonomy" id="10224"/>
    <lineage>
        <taxon>Eukaryota</taxon>
        <taxon>Metazoa</taxon>
        <taxon>Hemichordata</taxon>
        <taxon>Enteropneusta</taxon>
        <taxon>Harrimaniidae</taxon>
        <taxon>Saccoglossus</taxon>
    </lineage>
</organism>
<keyword evidence="5" id="KW-0735">Signal-anchor</keyword>
<evidence type="ECO:0000256" key="1">
    <source>
        <dbReference type="ARBA" id="ARBA00004323"/>
    </source>
</evidence>
<reference evidence="11" key="1">
    <citation type="submission" date="2025-08" db="UniProtKB">
        <authorList>
            <consortium name="RefSeq"/>
        </authorList>
    </citation>
    <scope>IDENTIFICATION</scope>
    <source>
        <tissue evidence="11">Testes</tissue>
    </source>
</reference>
<comment type="similarity">
    <text evidence="2">Belongs to the galactose-3-O-sulfotransferase family.</text>
</comment>
<dbReference type="InterPro" id="IPR027417">
    <property type="entry name" value="P-loop_NTPase"/>
</dbReference>
<dbReference type="Pfam" id="PF06990">
    <property type="entry name" value="Gal-3-0_sulfotr"/>
    <property type="match status" value="1"/>
</dbReference>
<protein>
    <submittedName>
        <fullName evidence="11">Galactosylceramide sulfotransferase-like</fullName>
    </submittedName>
</protein>
<evidence type="ECO:0000256" key="6">
    <source>
        <dbReference type="ARBA" id="ARBA00022989"/>
    </source>
</evidence>
<evidence type="ECO:0000256" key="8">
    <source>
        <dbReference type="ARBA" id="ARBA00023136"/>
    </source>
</evidence>
<evidence type="ECO:0000256" key="4">
    <source>
        <dbReference type="ARBA" id="ARBA00022692"/>
    </source>
</evidence>
<evidence type="ECO:0000313" key="10">
    <source>
        <dbReference type="Proteomes" id="UP000694865"/>
    </source>
</evidence>
<keyword evidence="6" id="KW-1133">Transmembrane helix</keyword>
<evidence type="ECO:0000313" key="11">
    <source>
        <dbReference type="RefSeq" id="XP_006812003.1"/>
    </source>
</evidence>
<dbReference type="Gene3D" id="3.40.50.300">
    <property type="entry name" value="P-loop containing nucleotide triphosphate hydrolases"/>
    <property type="match status" value="1"/>
</dbReference>
<keyword evidence="8" id="KW-0472">Membrane</keyword>
<evidence type="ECO:0000256" key="3">
    <source>
        <dbReference type="ARBA" id="ARBA00022679"/>
    </source>
</evidence>
<sequence length="251" mass="29382">MSRDAVYITILRNPGIQFESLFSYYAAGRHLGITSRDPLKDFISSPEYYYDANVVLFPLKNPFLFDMGFGADSWEYDENISEAIKLIEDTYSLVMICEYFDESLILLGRLLCWDLDDIVYFALNQRMQSSQASGITQSIHDWNRGDYLLYQHFNKTFWNKVEQFGKNKMAAEVDILRTRIRDYWSLCIMEVTVNGEGVWAENGVRIKTYKLKESAKHNSQCQRMVMPEVTYTKLLQEAQYAKIYNMKNSVL</sequence>